<dbReference type="HOGENOM" id="CLU_3190398_0_0_6"/>
<accession>A0A0X1KYE5</accession>
<dbReference type="EMBL" id="DS990136">
    <property type="protein sequence ID" value="EET23387.1"/>
    <property type="molecule type" value="Genomic_DNA"/>
</dbReference>
<reference evidence="1" key="2">
    <citation type="submission" date="2008-07" db="EMBL/GenBank/DDBJ databases">
        <authorList>
            <consortium name="Broad Institute Genome Sequencing Platform"/>
            <person name="Colwell R."/>
            <person name="Grim C.J."/>
            <person name="Young S."/>
            <person name="Jaffe D."/>
            <person name="Gnerre S."/>
            <person name="Berlin A."/>
            <person name="Heiman D."/>
            <person name="Hepburn T."/>
            <person name="Shea T."/>
            <person name="Sykes S."/>
            <person name="Alvarado L."/>
            <person name="Kodira C."/>
            <person name="Heidelberg J."/>
            <person name="Lander E."/>
            <person name="Galagan J."/>
            <person name="Nusbaum C."/>
            <person name="Birren B."/>
        </authorList>
    </citation>
    <scope>NUCLEOTIDE SEQUENCE [LARGE SCALE GENOMIC DNA]</scope>
    <source>
        <strain evidence="1">MO10</strain>
    </source>
</reference>
<protein>
    <submittedName>
        <fullName evidence="1">Uncharacterized protein</fullName>
    </submittedName>
</protein>
<reference evidence="1" key="1">
    <citation type="submission" date="2005-09" db="EMBL/GenBank/DDBJ databases">
        <title>Annotation of Vibrio cholerae MO10.</title>
        <authorList>
            <person name="Colwell R."/>
            <person name="Grim C.J."/>
            <person name="Young S."/>
            <person name="Jaffe D."/>
            <person name="Gnerre S."/>
            <person name="Berlin A."/>
            <person name="Heiman D."/>
            <person name="Hepburn T."/>
            <person name="Shea T."/>
            <person name="Sykes S."/>
            <person name="Yandava C."/>
            <person name="Alvarado L."/>
            <person name="Kodira C."/>
            <person name="Borodovsky M."/>
            <person name="Heidelberg J."/>
            <person name="Lander E."/>
            <person name="Galagan J."/>
            <person name="Nusbaum C."/>
            <person name="Birren B."/>
        </authorList>
    </citation>
    <scope>NUCLEOTIDE SEQUENCE [LARGE SCALE GENOMIC DNA]</scope>
    <source>
        <strain evidence="1">MO10</strain>
    </source>
</reference>
<dbReference type="Proteomes" id="UP000004687">
    <property type="component" value="Unassembled WGS sequence"/>
</dbReference>
<gene>
    <name evidence="1" type="ORF">VchoM_01414</name>
</gene>
<proteinExistence type="predicted"/>
<name>A0A0X1KYE5_VIBCO</name>
<organism evidence="1">
    <name type="scientific">Vibrio cholerae (strain MO10)</name>
    <dbReference type="NCBI Taxonomy" id="345072"/>
    <lineage>
        <taxon>Bacteria</taxon>
        <taxon>Pseudomonadati</taxon>
        <taxon>Pseudomonadota</taxon>
        <taxon>Gammaproteobacteria</taxon>
        <taxon>Vibrionales</taxon>
        <taxon>Vibrionaceae</taxon>
        <taxon>Vibrio</taxon>
    </lineage>
</organism>
<evidence type="ECO:0000313" key="1">
    <source>
        <dbReference type="EMBL" id="EET23387.1"/>
    </source>
</evidence>
<dbReference type="AlphaFoldDB" id="A0A0X1KYE5"/>
<sequence length="46" mass="5223">MDHFFRNFGLAKNATHHRNGNKPQNLMQQGGWTIPQAVESALKSPF</sequence>